<dbReference type="InterPro" id="IPR052734">
    <property type="entry name" value="Nod_factor_acetyltransferase"/>
</dbReference>
<reference evidence="3 4" key="1">
    <citation type="journal article" date="2021" name="ISME Commun">
        <title>Automated analysis of genomic sequences facilitates high-throughput and comprehensive description of bacteria.</title>
        <authorList>
            <person name="Hitch T.C.A."/>
        </authorList>
    </citation>
    <scope>NUCLEOTIDE SEQUENCE [LARGE SCALE GENOMIC DNA]</scope>
    <source>
        <strain evidence="3 4">Sanger_31</strain>
    </source>
</reference>
<evidence type="ECO:0000313" key="4">
    <source>
        <dbReference type="Proteomes" id="UP001208131"/>
    </source>
</evidence>
<feature type="transmembrane region" description="Helical" evidence="1">
    <location>
        <begin position="52"/>
        <end position="75"/>
    </location>
</feature>
<dbReference type="RefSeq" id="WP_267300330.1">
    <property type="nucleotide sequence ID" value="NZ_JAOQJZ010000001.1"/>
</dbReference>
<dbReference type="AlphaFoldDB" id="A0AAE3IFP1"/>
<keyword evidence="3" id="KW-0012">Acyltransferase</keyword>
<evidence type="ECO:0000259" key="2">
    <source>
        <dbReference type="Pfam" id="PF01757"/>
    </source>
</evidence>
<name>A0AAE3IFP1_9FIRM</name>
<comment type="caution">
    <text evidence="3">The sequence shown here is derived from an EMBL/GenBank/DDBJ whole genome shotgun (WGS) entry which is preliminary data.</text>
</comment>
<dbReference type="Proteomes" id="UP001208131">
    <property type="component" value="Unassembled WGS sequence"/>
</dbReference>
<feature type="transmembrane region" description="Helical" evidence="1">
    <location>
        <begin position="135"/>
        <end position="152"/>
    </location>
</feature>
<feature type="transmembrane region" description="Helical" evidence="1">
    <location>
        <begin position="12"/>
        <end position="32"/>
    </location>
</feature>
<sequence length="373" mass="42327">MNDVKSGEKKRLYLYDNLKFLLIVLVVLGHLIDDSTVKLFGDGGGETGVPQAKVFSGAFLFLYAFHMPLFLFISGLFNRGHDDGRKVLGKTLGFVVIGMLMKCLNYWSQVRFQTDFDKENSDGEIFFDLLGGDGVYWYMFAMAAFMGLCYLLRNSRPWAVLTAAMVTALSAGYDPSVGDEYELSRIVVFFPFYYCGYVLDPEKVAEFVKKWYMRVLSLGVIGIWAYFCFEKTKLVYPLRMLLTGRNSYFSISEATDMDCTFLSRLLVMGISALLCLAVLGIGLDVKIPLITKCGSRTLQVYFWHRTIVYMLTYYGYQAYLAKAFPERWELYLALTAIPIVLVLCIKIFGVPLDMVLKGIRGRNDIIKENGNGK</sequence>
<feature type="transmembrane region" description="Helical" evidence="1">
    <location>
        <begin position="330"/>
        <end position="352"/>
    </location>
</feature>
<gene>
    <name evidence="3" type="ORF">OCV57_02120</name>
</gene>
<keyword evidence="3" id="KW-0808">Transferase</keyword>
<dbReference type="InterPro" id="IPR002656">
    <property type="entry name" value="Acyl_transf_3_dom"/>
</dbReference>
<dbReference type="PANTHER" id="PTHR37312:SF1">
    <property type="entry name" value="MEMBRANE-BOUND ACYLTRANSFERASE YKRP-RELATED"/>
    <property type="match status" value="1"/>
</dbReference>
<feature type="transmembrane region" description="Helical" evidence="1">
    <location>
        <begin position="87"/>
        <end position="107"/>
    </location>
</feature>
<accession>A0AAE3IFP1</accession>
<protein>
    <submittedName>
        <fullName evidence="3">Acyltransferase family protein</fullName>
    </submittedName>
</protein>
<keyword evidence="1" id="KW-0472">Membrane</keyword>
<organism evidence="3 4">
    <name type="scientific">Hominimerdicola aceti</name>
    <dbReference type="NCBI Taxonomy" id="2981726"/>
    <lineage>
        <taxon>Bacteria</taxon>
        <taxon>Bacillati</taxon>
        <taxon>Bacillota</taxon>
        <taxon>Clostridia</taxon>
        <taxon>Eubacteriales</taxon>
        <taxon>Oscillospiraceae</taxon>
        <taxon>Hominimerdicola</taxon>
    </lineage>
</organism>
<feature type="transmembrane region" description="Helical" evidence="1">
    <location>
        <begin position="306"/>
        <end position="324"/>
    </location>
</feature>
<dbReference type="PANTHER" id="PTHR37312">
    <property type="entry name" value="MEMBRANE-BOUND ACYLTRANSFERASE YKRP-RELATED"/>
    <property type="match status" value="1"/>
</dbReference>
<evidence type="ECO:0000313" key="3">
    <source>
        <dbReference type="EMBL" id="MCU6704724.1"/>
    </source>
</evidence>
<feature type="domain" description="Acyltransferase 3" evidence="2">
    <location>
        <begin position="15"/>
        <end position="343"/>
    </location>
</feature>
<dbReference type="GO" id="GO:0016747">
    <property type="term" value="F:acyltransferase activity, transferring groups other than amino-acyl groups"/>
    <property type="evidence" value="ECO:0007669"/>
    <property type="project" value="InterPro"/>
</dbReference>
<dbReference type="EMBL" id="JAOQJZ010000001">
    <property type="protein sequence ID" value="MCU6704724.1"/>
    <property type="molecule type" value="Genomic_DNA"/>
</dbReference>
<keyword evidence="1" id="KW-1133">Transmembrane helix</keyword>
<feature type="transmembrane region" description="Helical" evidence="1">
    <location>
        <begin position="211"/>
        <end position="229"/>
    </location>
</feature>
<proteinExistence type="predicted"/>
<evidence type="ECO:0000256" key="1">
    <source>
        <dbReference type="SAM" id="Phobius"/>
    </source>
</evidence>
<keyword evidence="4" id="KW-1185">Reference proteome</keyword>
<feature type="transmembrane region" description="Helical" evidence="1">
    <location>
        <begin position="265"/>
        <end position="285"/>
    </location>
</feature>
<keyword evidence="1" id="KW-0812">Transmembrane</keyword>
<dbReference type="Pfam" id="PF01757">
    <property type="entry name" value="Acyl_transf_3"/>
    <property type="match status" value="1"/>
</dbReference>